<evidence type="ECO:0000313" key="1">
    <source>
        <dbReference type="EMBL" id="KAH0460330.1"/>
    </source>
</evidence>
<dbReference type="EMBL" id="JAGFBR010000010">
    <property type="protein sequence ID" value="KAH0460330.1"/>
    <property type="molecule type" value="Genomic_DNA"/>
</dbReference>
<sequence length="70" mass="8118">MTNIPSFHLEEKVRIDTSGWATLWDPGELIFNIVLESYRNQAPHTPEKLMENENAKRLSHIILIFITPNS</sequence>
<proteinExistence type="predicted"/>
<name>A0AAV7GW71_DENCH</name>
<organism evidence="1 2">
    <name type="scientific">Dendrobium chrysotoxum</name>
    <name type="common">Orchid</name>
    <dbReference type="NCBI Taxonomy" id="161865"/>
    <lineage>
        <taxon>Eukaryota</taxon>
        <taxon>Viridiplantae</taxon>
        <taxon>Streptophyta</taxon>
        <taxon>Embryophyta</taxon>
        <taxon>Tracheophyta</taxon>
        <taxon>Spermatophyta</taxon>
        <taxon>Magnoliopsida</taxon>
        <taxon>Liliopsida</taxon>
        <taxon>Asparagales</taxon>
        <taxon>Orchidaceae</taxon>
        <taxon>Epidendroideae</taxon>
        <taxon>Malaxideae</taxon>
        <taxon>Dendrobiinae</taxon>
        <taxon>Dendrobium</taxon>
    </lineage>
</organism>
<reference evidence="1 2" key="1">
    <citation type="journal article" date="2021" name="Hortic Res">
        <title>Chromosome-scale assembly of the Dendrobium chrysotoxum genome enhances the understanding of orchid evolution.</title>
        <authorList>
            <person name="Zhang Y."/>
            <person name="Zhang G.Q."/>
            <person name="Zhang D."/>
            <person name="Liu X.D."/>
            <person name="Xu X.Y."/>
            <person name="Sun W.H."/>
            <person name="Yu X."/>
            <person name="Zhu X."/>
            <person name="Wang Z.W."/>
            <person name="Zhao X."/>
            <person name="Zhong W.Y."/>
            <person name="Chen H."/>
            <person name="Yin W.L."/>
            <person name="Huang T."/>
            <person name="Niu S.C."/>
            <person name="Liu Z.J."/>
        </authorList>
    </citation>
    <scope>NUCLEOTIDE SEQUENCE [LARGE SCALE GENOMIC DNA]</scope>
    <source>
        <strain evidence="1">Lindl</strain>
    </source>
</reference>
<dbReference type="Proteomes" id="UP000775213">
    <property type="component" value="Unassembled WGS sequence"/>
</dbReference>
<accession>A0AAV7GW71</accession>
<evidence type="ECO:0000313" key="2">
    <source>
        <dbReference type="Proteomes" id="UP000775213"/>
    </source>
</evidence>
<comment type="caution">
    <text evidence="1">The sequence shown here is derived from an EMBL/GenBank/DDBJ whole genome shotgun (WGS) entry which is preliminary data.</text>
</comment>
<gene>
    <name evidence="1" type="ORF">IEQ34_010993</name>
</gene>
<protein>
    <submittedName>
        <fullName evidence="1">Uncharacterized protein</fullName>
    </submittedName>
</protein>
<keyword evidence="2" id="KW-1185">Reference proteome</keyword>
<dbReference type="AlphaFoldDB" id="A0AAV7GW71"/>